<reference evidence="2 3" key="1">
    <citation type="journal article" date="2018" name="Biotechnol. Biofuels">
        <title>Integrative visual omics of the white-rot fungus Polyporus brumalis exposes the biotechnological potential of its oxidative enzymes for delignifying raw plant biomass.</title>
        <authorList>
            <person name="Miyauchi S."/>
            <person name="Rancon A."/>
            <person name="Drula E."/>
            <person name="Hage H."/>
            <person name="Chaduli D."/>
            <person name="Favel A."/>
            <person name="Grisel S."/>
            <person name="Henrissat B."/>
            <person name="Herpoel-Gimbert I."/>
            <person name="Ruiz-Duenas F.J."/>
            <person name="Chevret D."/>
            <person name="Hainaut M."/>
            <person name="Lin J."/>
            <person name="Wang M."/>
            <person name="Pangilinan J."/>
            <person name="Lipzen A."/>
            <person name="Lesage-Meessen L."/>
            <person name="Navarro D."/>
            <person name="Riley R."/>
            <person name="Grigoriev I.V."/>
            <person name="Zhou S."/>
            <person name="Raouche S."/>
            <person name="Rosso M.N."/>
        </authorList>
    </citation>
    <scope>NUCLEOTIDE SEQUENCE [LARGE SCALE GENOMIC DNA]</scope>
    <source>
        <strain evidence="2 3">BRFM 1820</strain>
    </source>
</reference>
<name>A0A371DUL7_9APHY</name>
<evidence type="ECO:0000256" key="1">
    <source>
        <dbReference type="SAM" id="MobiDB-lite"/>
    </source>
</evidence>
<gene>
    <name evidence="2" type="ORF">OH76DRAFT_608262</name>
</gene>
<evidence type="ECO:0000313" key="2">
    <source>
        <dbReference type="EMBL" id="RDX56252.1"/>
    </source>
</evidence>
<dbReference type="EMBL" id="KZ857381">
    <property type="protein sequence ID" value="RDX56252.1"/>
    <property type="molecule type" value="Genomic_DNA"/>
</dbReference>
<proteinExistence type="predicted"/>
<feature type="region of interest" description="Disordered" evidence="1">
    <location>
        <begin position="138"/>
        <end position="158"/>
    </location>
</feature>
<evidence type="ECO:0000313" key="3">
    <source>
        <dbReference type="Proteomes" id="UP000256964"/>
    </source>
</evidence>
<accession>A0A371DUL7</accession>
<feature type="compositionally biased region" description="Basic and acidic residues" evidence="1">
    <location>
        <begin position="63"/>
        <end position="72"/>
    </location>
</feature>
<keyword evidence="3" id="KW-1185">Reference proteome</keyword>
<dbReference type="Proteomes" id="UP000256964">
    <property type="component" value="Unassembled WGS sequence"/>
</dbReference>
<dbReference type="AlphaFoldDB" id="A0A371DUL7"/>
<feature type="region of interest" description="Disordered" evidence="1">
    <location>
        <begin position="58"/>
        <end position="78"/>
    </location>
</feature>
<protein>
    <submittedName>
        <fullName evidence="2">Uncharacterized protein</fullName>
    </submittedName>
</protein>
<sequence length="172" mass="19275">MRTSMGRSACGQQWMGLISVQTVNVHVGTCHGRWYSRRAGRGRTSKSLLSASDSLFLGTSTSGHERPQRPEGTDGVFNVRVRRDGIRTPESAYRRPSDRRPKIRTPTSKFWASGWPKIRTLEAKIWVSSGLFSGHRKARGRRAGSKVRTWGPGRPETRRMYAENGASARNGF</sequence>
<organism evidence="2 3">
    <name type="scientific">Lentinus brumalis</name>
    <dbReference type="NCBI Taxonomy" id="2498619"/>
    <lineage>
        <taxon>Eukaryota</taxon>
        <taxon>Fungi</taxon>
        <taxon>Dikarya</taxon>
        <taxon>Basidiomycota</taxon>
        <taxon>Agaricomycotina</taxon>
        <taxon>Agaricomycetes</taxon>
        <taxon>Polyporales</taxon>
        <taxon>Polyporaceae</taxon>
        <taxon>Lentinus</taxon>
    </lineage>
</organism>